<keyword evidence="7" id="KW-0830">Ubiquinone</keyword>
<evidence type="ECO:0000256" key="2">
    <source>
        <dbReference type="ARBA" id="ARBA00008472"/>
    </source>
</evidence>
<dbReference type="GO" id="GO:0050136">
    <property type="term" value="F:NADH dehydrogenase (quinone) (non-electrogenic) activity"/>
    <property type="evidence" value="ECO:0007669"/>
    <property type="project" value="UniProtKB-UniRule"/>
</dbReference>
<dbReference type="InterPro" id="IPR000440">
    <property type="entry name" value="NADH_UbQ/plastoQ_OxRdtase_su3"/>
</dbReference>
<dbReference type="OrthoDB" id="9791970at2"/>
<dbReference type="GO" id="GO:0005886">
    <property type="term" value="C:plasma membrane"/>
    <property type="evidence" value="ECO:0007669"/>
    <property type="project" value="UniProtKB-SubCell"/>
</dbReference>
<dbReference type="EC" id="7.1.1.-" evidence="7"/>
<evidence type="ECO:0000313" key="10">
    <source>
        <dbReference type="EMBL" id="QDU77573.1"/>
    </source>
</evidence>
<comment type="similarity">
    <text evidence="2 7 8">Belongs to the complex I subunit 3 family.</text>
</comment>
<evidence type="ECO:0000256" key="1">
    <source>
        <dbReference type="ARBA" id="ARBA00004141"/>
    </source>
</evidence>
<gene>
    <name evidence="10" type="primary">ndhC</name>
    <name evidence="7" type="synonym">nuoA</name>
    <name evidence="10" type="ORF">Pan97_46440</name>
</gene>
<evidence type="ECO:0000256" key="8">
    <source>
        <dbReference type="RuleBase" id="RU003639"/>
    </source>
</evidence>
<keyword evidence="7 8" id="KW-0874">Quinone</keyword>
<dbReference type="Gene3D" id="1.20.58.1610">
    <property type="entry name" value="NADH:ubiquinone/plastoquinone oxidoreductase, chain 3"/>
    <property type="match status" value="1"/>
</dbReference>
<dbReference type="InterPro" id="IPR023043">
    <property type="entry name" value="NAD(P)H_OxRDtase_bac/plastid"/>
</dbReference>
<dbReference type="KEGG" id="bvo:Pan97_46440"/>
<keyword evidence="6 7" id="KW-0472">Membrane</keyword>
<evidence type="ECO:0000256" key="5">
    <source>
        <dbReference type="ARBA" id="ARBA00022989"/>
    </source>
</evidence>
<dbReference type="GO" id="GO:0008137">
    <property type="term" value="F:NADH dehydrogenase (ubiquinone) activity"/>
    <property type="evidence" value="ECO:0007669"/>
    <property type="project" value="InterPro"/>
</dbReference>
<evidence type="ECO:0000256" key="3">
    <source>
        <dbReference type="ARBA" id="ARBA00022448"/>
    </source>
</evidence>
<evidence type="ECO:0000313" key="11">
    <source>
        <dbReference type="Proteomes" id="UP000318626"/>
    </source>
</evidence>
<dbReference type="AlphaFoldDB" id="A0A518CEB9"/>
<comment type="catalytic activity">
    <reaction evidence="7 8">
        <text>a quinone + NADH + 5 H(+)(in) = a quinol + NAD(+) + 4 H(+)(out)</text>
        <dbReference type="Rhea" id="RHEA:57888"/>
        <dbReference type="ChEBI" id="CHEBI:15378"/>
        <dbReference type="ChEBI" id="CHEBI:24646"/>
        <dbReference type="ChEBI" id="CHEBI:57540"/>
        <dbReference type="ChEBI" id="CHEBI:57945"/>
        <dbReference type="ChEBI" id="CHEBI:132124"/>
    </reaction>
</comment>
<organism evidence="10 11">
    <name type="scientific">Bremerella volcania</name>
    <dbReference type="NCBI Taxonomy" id="2527984"/>
    <lineage>
        <taxon>Bacteria</taxon>
        <taxon>Pseudomonadati</taxon>
        <taxon>Planctomycetota</taxon>
        <taxon>Planctomycetia</taxon>
        <taxon>Pirellulales</taxon>
        <taxon>Pirellulaceae</taxon>
        <taxon>Bremerella</taxon>
    </lineage>
</organism>
<name>A0A518CEB9_9BACT</name>
<evidence type="ECO:0000256" key="7">
    <source>
        <dbReference type="HAMAP-Rule" id="MF_01394"/>
    </source>
</evidence>
<dbReference type="Proteomes" id="UP000318626">
    <property type="component" value="Chromosome"/>
</dbReference>
<feature type="region of interest" description="Disordered" evidence="9">
    <location>
        <begin position="187"/>
        <end position="209"/>
    </location>
</feature>
<proteinExistence type="inferred from homology"/>
<feature type="transmembrane region" description="Helical" evidence="7">
    <location>
        <begin position="63"/>
        <end position="86"/>
    </location>
</feature>
<evidence type="ECO:0000256" key="6">
    <source>
        <dbReference type="ARBA" id="ARBA00023136"/>
    </source>
</evidence>
<keyword evidence="11" id="KW-1185">Reference proteome</keyword>
<dbReference type="GO" id="GO:0048038">
    <property type="term" value="F:quinone binding"/>
    <property type="evidence" value="ECO:0007669"/>
    <property type="project" value="UniProtKB-KW"/>
</dbReference>
<comment type="subunit">
    <text evidence="7">NDH-1 is composed of 14 different subunits. Subunits NuoA, H, J, K, L, M, N constitute the membrane sector of the complex.</text>
</comment>
<keyword evidence="7 8" id="KW-0520">NAD</keyword>
<comment type="function">
    <text evidence="7">NDH-1 shuttles electrons from NADH, via FMN and iron-sulfur (Fe-S) centers, to quinones in the respiratory chain. The immediate electron acceptor for the enzyme in this species is believed to be ubiquinone. Couples the redox reaction to proton translocation (for every two electrons transferred, four hydrogen ions are translocated across the cytoplasmic membrane), and thus conserves the redox energy in a proton gradient.</text>
</comment>
<keyword evidence="4 7" id="KW-0812">Transmembrane</keyword>
<dbReference type="InterPro" id="IPR038430">
    <property type="entry name" value="NDAH_ubi_oxred_su3_sf"/>
</dbReference>
<feature type="transmembrane region" description="Helical" evidence="7">
    <location>
        <begin position="151"/>
        <end position="174"/>
    </location>
</feature>
<reference evidence="11" key="1">
    <citation type="submission" date="2019-02" db="EMBL/GenBank/DDBJ databases">
        <title>Deep-cultivation of Planctomycetes and their phenomic and genomic characterization uncovers novel biology.</title>
        <authorList>
            <person name="Wiegand S."/>
            <person name="Jogler M."/>
            <person name="Boedeker C."/>
            <person name="Pinto D."/>
            <person name="Vollmers J."/>
            <person name="Rivas-Marin E."/>
            <person name="Kohn T."/>
            <person name="Peeters S.H."/>
            <person name="Heuer A."/>
            <person name="Rast P."/>
            <person name="Oberbeckmann S."/>
            <person name="Bunk B."/>
            <person name="Jeske O."/>
            <person name="Meyerdierks A."/>
            <person name="Storesund J.E."/>
            <person name="Kallscheuer N."/>
            <person name="Luecker S."/>
            <person name="Lage O.M."/>
            <person name="Pohl T."/>
            <person name="Merkel B.J."/>
            <person name="Hornburger P."/>
            <person name="Mueller R.-W."/>
            <person name="Bruemmer F."/>
            <person name="Labrenz M."/>
            <person name="Spormann A.M."/>
            <person name="Op den Camp H."/>
            <person name="Overmann J."/>
            <person name="Amann R."/>
            <person name="Jetten M.S.M."/>
            <person name="Mascher T."/>
            <person name="Medema M.H."/>
            <person name="Devos D.P."/>
            <person name="Kaster A.-K."/>
            <person name="Ovreas L."/>
            <person name="Rohde M."/>
            <person name="Galperin M.Y."/>
            <person name="Jogler C."/>
        </authorList>
    </citation>
    <scope>NUCLEOTIDE SEQUENCE [LARGE SCALE GENOMIC DNA]</scope>
    <source>
        <strain evidence="11">Pan97</strain>
    </source>
</reference>
<keyword evidence="3 7" id="KW-0813">Transport</keyword>
<keyword evidence="7" id="KW-1003">Cell membrane</keyword>
<dbReference type="PANTHER" id="PTHR11058:SF9">
    <property type="entry name" value="NADH-UBIQUINONE OXIDOREDUCTASE CHAIN 3"/>
    <property type="match status" value="1"/>
</dbReference>
<dbReference type="EMBL" id="CP036289">
    <property type="protein sequence ID" value="QDU77573.1"/>
    <property type="molecule type" value="Genomic_DNA"/>
</dbReference>
<comment type="subcellular location">
    <subcellularLocation>
        <location evidence="7 8">Cell membrane</location>
        <topology evidence="7 8">Multi-pass membrane protein</topology>
    </subcellularLocation>
    <subcellularLocation>
        <location evidence="1">Membrane</location>
        <topology evidence="1">Multi-pass membrane protein</topology>
    </subcellularLocation>
</comment>
<feature type="compositionally biased region" description="Polar residues" evidence="9">
    <location>
        <begin position="192"/>
        <end position="209"/>
    </location>
</feature>
<dbReference type="RefSeq" id="WP_144976537.1">
    <property type="nucleotide sequence ID" value="NZ_CP036289.1"/>
</dbReference>
<accession>A0A518CEB9</accession>
<sequence>MSLSTTIVAYLILFTVAGFGFVLVNLLLGSILRPKNPYEEKLEIYECGEPTIGSSFVQFDLRFYVVALLFIIFDVEVAFFFPWAVVFGKSTQLARPESPAIVEMEDGTRAIGPGYIGLMTELGLPVDEAELLASKDVAESNTQAQSAASKLVWTCVADIMIFFAILMVGFAYVWKRGDLDWVRSMAGHPHTSAKSKSSWRDSTQVATTP</sequence>
<evidence type="ECO:0000256" key="9">
    <source>
        <dbReference type="SAM" id="MobiDB-lite"/>
    </source>
</evidence>
<dbReference type="GO" id="GO:0030964">
    <property type="term" value="C:NADH dehydrogenase complex"/>
    <property type="evidence" value="ECO:0007669"/>
    <property type="project" value="TreeGrafter"/>
</dbReference>
<keyword evidence="5 7" id="KW-1133">Transmembrane helix</keyword>
<dbReference type="HAMAP" id="MF_01394">
    <property type="entry name" value="NDH1_NuoA"/>
    <property type="match status" value="1"/>
</dbReference>
<feature type="transmembrane region" description="Helical" evidence="7">
    <location>
        <begin position="7"/>
        <end position="32"/>
    </location>
</feature>
<protein>
    <recommendedName>
        <fullName evidence="7">NADH-quinone oxidoreductase subunit A</fullName>
        <ecNumber evidence="7">7.1.1.-</ecNumber>
    </recommendedName>
    <alternativeName>
        <fullName evidence="7">NADH dehydrogenase I subunit A</fullName>
    </alternativeName>
    <alternativeName>
        <fullName evidence="7">NDH-1 subunit A</fullName>
    </alternativeName>
    <alternativeName>
        <fullName evidence="7">NUO1</fullName>
    </alternativeName>
</protein>
<keyword evidence="7" id="KW-1278">Translocase</keyword>
<dbReference type="Pfam" id="PF00507">
    <property type="entry name" value="Oxidored_q4"/>
    <property type="match status" value="2"/>
</dbReference>
<dbReference type="PANTHER" id="PTHR11058">
    <property type="entry name" value="NADH-UBIQUINONE OXIDOREDUCTASE CHAIN 3"/>
    <property type="match status" value="1"/>
</dbReference>
<keyword evidence="10" id="KW-0560">Oxidoreductase</keyword>
<evidence type="ECO:0000256" key="4">
    <source>
        <dbReference type="ARBA" id="ARBA00022692"/>
    </source>
</evidence>